<proteinExistence type="predicted"/>
<sequence length="50" mass="5593">MSNLQWIMAREPRPSRKLSGKSVLSLGILNAADSIRATCFPNPLRRTPKL</sequence>
<accession>L7IV21</accession>
<dbReference type="EMBL" id="JH795544">
    <property type="protein sequence ID" value="ELQ59763.1"/>
    <property type="molecule type" value="Genomic_DNA"/>
</dbReference>
<dbReference type="AlphaFoldDB" id="L7IV21"/>
<protein>
    <submittedName>
        <fullName evidence="1">Uncharacterized protein</fullName>
    </submittedName>
</protein>
<gene>
    <name evidence="1" type="ORF">OOW_P131scaffold01335g1</name>
</gene>
<name>L7IV21_PYRO1</name>
<reference evidence="1" key="1">
    <citation type="journal article" date="2012" name="PLoS Genet.">
        <title>Comparative analysis of the genomes of two field isolates of the rice blast fungus Magnaporthe oryzae.</title>
        <authorList>
            <person name="Xue M."/>
            <person name="Yang J."/>
            <person name="Li Z."/>
            <person name="Hu S."/>
            <person name="Yao N."/>
            <person name="Dean R.A."/>
            <person name="Zhao W."/>
            <person name="Shen M."/>
            <person name="Zhang H."/>
            <person name="Li C."/>
            <person name="Liu L."/>
            <person name="Cao L."/>
            <person name="Xu X."/>
            <person name="Xing Y."/>
            <person name="Hsiang T."/>
            <person name="Zhang Z."/>
            <person name="Xu J.R."/>
            <person name="Peng Y.L."/>
        </authorList>
    </citation>
    <scope>NUCLEOTIDE SEQUENCE [LARGE SCALE GENOMIC DNA]</scope>
    <source>
        <strain evidence="1">P131</strain>
    </source>
</reference>
<evidence type="ECO:0000313" key="1">
    <source>
        <dbReference type="EMBL" id="ELQ59763.1"/>
    </source>
</evidence>
<organism>
    <name type="scientific">Pyricularia oryzae (strain P131)</name>
    <name type="common">Rice blast fungus</name>
    <name type="synonym">Magnaporthe oryzae</name>
    <dbReference type="NCBI Taxonomy" id="1143193"/>
    <lineage>
        <taxon>Eukaryota</taxon>
        <taxon>Fungi</taxon>
        <taxon>Dikarya</taxon>
        <taxon>Ascomycota</taxon>
        <taxon>Pezizomycotina</taxon>
        <taxon>Sordariomycetes</taxon>
        <taxon>Sordariomycetidae</taxon>
        <taxon>Magnaporthales</taxon>
        <taxon>Pyriculariaceae</taxon>
        <taxon>Pyricularia</taxon>
    </lineage>
</organism>